<dbReference type="PRINTS" id="PR00080">
    <property type="entry name" value="SDRFAMILY"/>
</dbReference>
<comment type="caution">
    <text evidence="2">The sequence shown here is derived from an EMBL/GenBank/DDBJ whole genome shotgun (WGS) entry which is preliminary data.</text>
</comment>
<name>A0A8T2TX58_CERRI</name>
<accession>A0A8T2TX58</accession>
<dbReference type="InterPro" id="IPR055280">
    <property type="entry name" value="TIC32"/>
</dbReference>
<dbReference type="SUPFAM" id="SSF51735">
    <property type="entry name" value="NAD(P)-binding Rossmann-fold domains"/>
    <property type="match status" value="1"/>
</dbReference>
<dbReference type="PANTHER" id="PTHR48476">
    <property type="entry name" value="SHORT-CHAIN DEHYDROGENASE TIC 32, CHLOROPLASTIC-LIKE"/>
    <property type="match status" value="1"/>
</dbReference>
<evidence type="ECO:0000256" key="1">
    <source>
        <dbReference type="RuleBase" id="RU000363"/>
    </source>
</evidence>
<dbReference type="PANTHER" id="PTHR48476:SF1">
    <property type="entry name" value="SHORT-CHAIN DEHYDROGENASE TIC 32, CHLOROPLASTIC-LIKE"/>
    <property type="match status" value="1"/>
</dbReference>
<proteinExistence type="inferred from homology"/>
<protein>
    <submittedName>
        <fullName evidence="2">Uncharacterized protein</fullName>
    </submittedName>
</protein>
<dbReference type="InterPro" id="IPR036291">
    <property type="entry name" value="NAD(P)-bd_dom_sf"/>
</dbReference>
<comment type="similarity">
    <text evidence="1">Belongs to the short-chain dehydrogenases/reductases (SDR) family.</text>
</comment>
<gene>
    <name evidence="2" type="ORF">KP509_11G038900</name>
</gene>
<dbReference type="InterPro" id="IPR002347">
    <property type="entry name" value="SDR_fam"/>
</dbReference>
<dbReference type="AlphaFoldDB" id="A0A8T2TX58"/>
<dbReference type="Gene3D" id="3.40.50.720">
    <property type="entry name" value="NAD(P)-binding Rossmann-like Domain"/>
    <property type="match status" value="1"/>
</dbReference>
<dbReference type="Proteomes" id="UP000825935">
    <property type="component" value="Chromosome 11"/>
</dbReference>
<organism evidence="2 3">
    <name type="scientific">Ceratopteris richardii</name>
    <name type="common">Triangle waterfern</name>
    <dbReference type="NCBI Taxonomy" id="49495"/>
    <lineage>
        <taxon>Eukaryota</taxon>
        <taxon>Viridiplantae</taxon>
        <taxon>Streptophyta</taxon>
        <taxon>Embryophyta</taxon>
        <taxon>Tracheophyta</taxon>
        <taxon>Polypodiopsida</taxon>
        <taxon>Polypodiidae</taxon>
        <taxon>Polypodiales</taxon>
        <taxon>Pteridineae</taxon>
        <taxon>Pteridaceae</taxon>
        <taxon>Parkerioideae</taxon>
        <taxon>Ceratopteris</taxon>
    </lineage>
</organism>
<dbReference type="PRINTS" id="PR00081">
    <property type="entry name" value="GDHRDH"/>
</dbReference>
<sequence>MVMEWLNFWSRKSRGVFGFTSMATAEEVTCDIDASHLTVLITGASSGIGFETARVLAKRGAHIVMAVRNMDAGAVVKDLILAECPKAEIDLLMLDLSSLESVHAFCSSFISLNLPLNVLINNAGIMGGPFTLTKDGLESQFVTNYLGHFLLTKLLLPSMIATAEKSGIEGRIINVSSDAHWFAPLGGFRFENLNLEKRYIPYINYAKSKLALILHSNELARRLKEDGAHVTVNSVNPGIIVTKILRNYHRLAVIAPLVENILSWIVLKTIPQGAATQCFLAIHPAVCGVSGKYFQNCTFSKRSDLASSATLSRKLWEFSDSLLQKNA</sequence>
<keyword evidence="3" id="KW-1185">Reference proteome</keyword>
<dbReference type="Pfam" id="PF00106">
    <property type="entry name" value="adh_short"/>
    <property type="match status" value="1"/>
</dbReference>
<evidence type="ECO:0000313" key="2">
    <source>
        <dbReference type="EMBL" id="KAH7425079.1"/>
    </source>
</evidence>
<dbReference type="OrthoDB" id="191139at2759"/>
<reference evidence="2" key="1">
    <citation type="submission" date="2021-08" db="EMBL/GenBank/DDBJ databases">
        <title>WGS assembly of Ceratopteris richardii.</title>
        <authorList>
            <person name="Marchant D.B."/>
            <person name="Chen G."/>
            <person name="Jenkins J."/>
            <person name="Shu S."/>
            <person name="Leebens-Mack J."/>
            <person name="Grimwood J."/>
            <person name="Schmutz J."/>
            <person name="Soltis P."/>
            <person name="Soltis D."/>
            <person name="Chen Z.-H."/>
        </authorList>
    </citation>
    <scope>NUCLEOTIDE SEQUENCE</scope>
    <source>
        <strain evidence="2">Whitten #5841</strain>
        <tissue evidence="2">Leaf</tissue>
    </source>
</reference>
<dbReference type="CDD" id="cd05327">
    <property type="entry name" value="retinol-DH_like_SDR_c_like"/>
    <property type="match status" value="1"/>
</dbReference>
<dbReference type="EMBL" id="CM035416">
    <property type="protein sequence ID" value="KAH7425079.1"/>
    <property type="molecule type" value="Genomic_DNA"/>
</dbReference>
<evidence type="ECO:0000313" key="3">
    <source>
        <dbReference type="Proteomes" id="UP000825935"/>
    </source>
</evidence>